<dbReference type="PROSITE" id="PS51485">
    <property type="entry name" value="PHYTOCYANIN"/>
    <property type="match status" value="1"/>
</dbReference>
<dbReference type="GO" id="GO:0009055">
    <property type="term" value="F:electron transfer activity"/>
    <property type="evidence" value="ECO:0007669"/>
    <property type="project" value="InterPro"/>
</dbReference>
<dbReference type="SUPFAM" id="SSF49503">
    <property type="entry name" value="Cupredoxins"/>
    <property type="match status" value="1"/>
</dbReference>
<keyword evidence="4" id="KW-0472">Membrane</keyword>
<dbReference type="Gramene" id="OE9A022487T1">
    <property type="protein sequence ID" value="OE9A022487C1"/>
    <property type="gene ID" value="OE9A022487"/>
</dbReference>
<dbReference type="Proteomes" id="UP000594638">
    <property type="component" value="Unassembled WGS sequence"/>
</dbReference>
<proteinExistence type="predicted"/>
<protein>
    <submittedName>
        <fullName evidence="7">Mavicyanin-like</fullName>
    </submittedName>
</protein>
<dbReference type="InterPro" id="IPR008972">
    <property type="entry name" value="Cupredoxin"/>
</dbReference>
<feature type="transmembrane region" description="Helical" evidence="4">
    <location>
        <begin position="168"/>
        <end position="190"/>
    </location>
</feature>
<keyword evidence="1" id="KW-0479">Metal-binding</keyword>
<feature type="region of interest" description="Disordered" evidence="3">
    <location>
        <begin position="136"/>
        <end position="159"/>
    </location>
</feature>
<evidence type="ECO:0000256" key="4">
    <source>
        <dbReference type="SAM" id="Phobius"/>
    </source>
</evidence>
<comment type="caution">
    <text evidence="7">The sequence shown here is derived from an EMBL/GenBank/DDBJ whole genome shotgun (WGS) entry which is preliminary data.</text>
</comment>
<feature type="signal peptide" evidence="5">
    <location>
        <begin position="1"/>
        <end position="23"/>
    </location>
</feature>
<feature type="compositionally biased region" description="Low complexity" evidence="3">
    <location>
        <begin position="148"/>
        <end position="159"/>
    </location>
</feature>
<gene>
    <name evidence="7" type="ORF">OLEA9_A022487</name>
</gene>
<keyword evidence="4" id="KW-1133">Transmembrane helix</keyword>
<organism evidence="7 8">
    <name type="scientific">Olea europaea subsp. europaea</name>
    <dbReference type="NCBI Taxonomy" id="158383"/>
    <lineage>
        <taxon>Eukaryota</taxon>
        <taxon>Viridiplantae</taxon>
        <taxon>Streptophyta</taxon>
        <taxon>Embryophyta</taxon>
        <taxon>Tracheophyta</taxon>
        <taxon>Spermatophyta</taxon>
        <taxon>Magnoliopsida</taxon>
        <taxon>eudicotyledons</taxon>
        <taxon>Gunneridae</taxon>
        <taxon>Pentapetalae</taxon>
        <taxon>asterids</taxon>
        <taxon>lamiids</taxon>
        <taxon>Lamiales</taxon>
        <taxon>Oleaceae</taxon>
        <taxon>Oleeae</taxon>
        <taxon>Olea</taxon>
    </lineage>
</organism>
<dbReference type="InterPro" id="IPR003245">
    <property type="entry name" value="Phytocyanin_dom"/>
</dbReference>
<name>A0A8S0QBM6_OLEEU</name>
<dbReference type="InterPro" id="IPR039391">
    <property type="entry name" value="Phytocyanin-like"/>
</dbReference>
<dbReference type="Gene3D" id="2.60.40.420">
    <property type="entry name" value="Cupredoxins - blue copper proteins"/>
    <property type="match status" value="1"/>
</dbReference>
<feature type="chain" id="PRO_5035930754" evidence="5">
    <location>
        <begin position="24"/>
        <end position="192"/>
    </location>
</feature>
<dbReference type="FunFam" id="2.60.40.420:FF:000003">
    <property type="entry name" value="Blue copper"/>
    <property type="match status" value="1"/>
</dbReference>
<evidence type="ECO:0000256" key="1">
    <source>
        <dbReference type="ARBA" id="ARBA00022723"/>
    </source>
</evidence>
<dbReference type="PANTHER" id="PTHR33021">
    <property type="entry name" value="BLUE COPPER PROTEIN"/>
    <property type="match status" value="1"/>
</dbReference>
<dbReference type="GO" id="GO:0046872">
    <property type="term" value="F:metal ion binding"/>
    <property type="evidence" value="ECO:0007669"/>
    <property type="project" value="UniProtKB-KW"/>
</dbReference>
<dbReference type="Pfam" id="PF02298">
    <property type="entry name" value="Cu_bind_like"/>
    <property type="match status" value="1"/>
</dbReference>
<keyword evidence="2" id="KW-0325">Glycoprotein</keyword>
<dbReference type="EMBL" id="CACTIH010001814">
    <property type="protein sequence ID" value="CAA2963904.1"/>
    <property type="molecule type" value="Genomic_DNA"/>
</dbReference>
<evidence type="ECO:0000313" key="8">
    <source>
        <dbReference type="Proteomes" id="UP000594638"/>
    </source>
</evidence>
<dbReference type="OrthoDB" id="1933492at2759"/>
<evidence type="ECO:0000256" key="5">
    <source>
        <dbReference type="SAM" id="SignalP"/>
    </source>
</evidence>
<dbReference type="AlphaFoldDB" id="A0A8S0QBM6"/>
<reference evidence="7 8" key="1">
    <citation type="submission" date="2019-12" db="EMBL/GenBank/DDBJ databases">
        <authorList>
            <person name="Alioto T."/>
            <person name="Alioto T."/>
            <person name="Gomez Garrido J."/>
        </authorList>
    </citation>
    <scope>NUCLEOTIDE SEQUENCE [LARGE SCALE GENOMIC DNA]</scope>
</reference>
<evidence type="ECO:0000259" key="6">
    <source>
        <dbReference type="PROSITE" id="PS51485"/>
    </source>
</evidence>
<feature type="domain" description="Phytocyanin" evidence="6">
    <location>
        <begin position="24"/>
        <end position="125"/>
    </location>
</feature>
<dbReference type="PANTHER" id="PTHR33021:SF443">
    <property type="entry name" value="MAVICYANIN-LIKE"/>
    <property type="match status" value="1"/>
</dbReference>
<evidence type="ECO:0000256" key="3">
    <source>
        <dbReference type="SAM" id="MobiDB-lite"/>
    </source>
</evidence>
<keyword evidence="5" id="KW-0732">Signal</keyword>
<evidence type="ECO:0000256" key="2">
    <source>
        <dbReference type="ARBA" id="ARBA00023180"/>
    </source>
</evidence>
<keyword evidence="4" id="KW-0812">Transmembrane</keyword>
<accession>A0A8S0QBM6</accession>
<sequence>MMGFVKMEIFFCSLMAVFGFCLGSVYKVGDSAGWTIIGNVDYNTWASSKTFQIGDTLIFNYDAKFHSVLQVALPDFHSCNSSSPLATYSTGNDSITITSPGHYYYTCGFVGHCEAGQKVDIRVPKALQPTAVPVSSPIRAPPSHKAVPTTSPSGSFTPSPSQNRAESLLPFNFCSKIVLFLLVFGLYVNVFL</sequence>
<dbReference type="GO" id="GO:0005886">
    <property type="term" value="C:plasma membrane"/>
    <property type="evidence" value="ECO:0007669"/>
    <property type="project" value="TreeGrafter"/>
</dbReference>
<evidence type="ECO:0000313" key="7">
    <source>
        <dbReference type="EMBL" id="CAA2963904.1"/>
    </source>
</evidence>
<keyword evidence="8" id="KW-1185">Reference proteome</keyword>